<evidence type="ECO:0000256" key="6">
    <source>
        <dbReference type="SAM" id="MobiDB-lite"/>
    </source>
</evidence>
<evidence type="ECO:0000313" key="10">
    <source>
        <dbReference type="Proteomes" id="UP000663760"/>
    </source>
</evidence>
<dbReference type="InterPro" id="IPR038765">
    <property type="entry name" value="Papain-like_cys_pep_sf"/>
</dbReference>
<feature type="domain" description="UBP-type" evidence="8">
    <location>
        <begin position="42"/>
        <end position="191"/>
    </location>
</feature>
<protein>
    <submittedName>
        <fullName evidence="9">Uncharacterized protein</fullName>
    </submittedName>
</protein>
<dbReference type="GO" id="GO:0005829">
    <property type="term" value="C:cytosol"/>
    <property type="evidence" value="ECO:0007669"/>
    <property type="project" value="TreeGrafter"/>
</dbReference>
<gene>
    <name evidence="9" type="ORF">SI8410_11015403</name>
</gene>
<feature type="compositionally biased region" description="Polar residues" evidence="6">
    <location>
        <begin position="766"/>
        <end position="776"/>
    </location>
</feature>
<dbReference type="InterPro" id="IPR013083">
    <property type="entry name" value="Znf_RING/FYVE/PHD"/>
</dbReference>
<dbReference type="Proteomes" id="UP000663760">
    <property type="component" value="Chromosome 11"/>
</dbReference>
<dbReference type="Gene3D" id="3.90.70.10">
    <property type="entry name" value="Cysteine proteinases"/>
    <property type="match status" value="2"/>
</dbReference>
<keyword evidence="3 5" id="KW-0863">Zinc-finger</keyword>
<dbReference type="SUPFAM" id="SSF57850">
    <property type="entry name" value="RING/U-box"/>
    <property type="match status" value="1"/>
</dbReference>
<dbReference type="GO" id="GO:0016579">
    <property type="term" value="P:protein deubiquitination"/>
    <property type="evidence" value="ECO:0007669"/>
    <property type="project" value="InterPro"/>
</dbReference>
<dbReference type="InterPro" id="IPR050164">
    <property type="entry name" value="Peptidase_C19"/>
</dbReference>
<feature type="compositionally biased region" description="Gly residues" evidence="6">
    <location>
        <begin position="717"/>
        <end position="726"/>
    </location>
</feature>
<dbReference type="InterPro" id="IPR028889">
    <property type="entry name" value="USP"/>
</dbReference>
<feature type="domain" description="USP" evidence="7">
    <location>
        <begin position="214"/>
        <end position="942"/>
    </location>
</feature>
<dbReference type="SMART" id="SM00290">
    <property type="entry name" value="ZnF_UBP"/>
    <property type="match status" value="1"/>
</dbReference>
<evidence type="ECO:0000256" key="5">
    <source>
        <dbReference type="PROSITE-ProRule" id="PRU00502"/>
    </source>
</evidence>
<name>A0A7I8L640_SPIIN</name>
<dbReference type="EMBL" id="LR746274">
    <property type="protein sequence ID" value="CAA7404725.1"/>
    <property type="molecule type" value="Genomic_DNA"/>
</dbReference>
<feature type="region of interest" description="Disordered" evidence="6">
    <location>
        <begin position="318"/>
        <end position="341"/>
    </location>
</feature>
<organism evidence="9 10">
    <name type="scientific">Spirodela intermedia</name>
    <name type="common">Intermediate duckweed</name>
    <dbReference type="NCBI Taxonomy" id="51605"/>
    <lineage>
        <taxon>Eukaryota</taxon>
        <taxon>Viridiplantae</taxon>
        <taxon>Streptophyta</taxon>
        <taxon>Embryophyta</taxon>
        <taxon>Tracheophyta</taxon>
        <taxon>Spermatophyta</taxon>
        <taxon>Magnoliopsida</taxon>
        <taxon>Liliopsida</taxon>
        <taxon>Araceae</taxon>
        <taxon>Lemnoideae</taxon>
        <taxon>Spirodela</taxon>
    </lineage>
</organism>
<dbReference type="PROSITE" id="PS50271">
    <property type="entry name" value="ZF_UBP"/>
    <property type="match status" value="1"/>
</dbReference>
<dbReference type="SUPFAM" id="SSF54001">
    <property type="entry name" value="Cysteine proteinases"/>
    <property type="match status" value="1"/>
</dbReference>
<evidence type="ECO:0000313" key="9">
    <source>
        <dbReference type="EMBL" id="CAA7404725.1"/>
    </source>
</evidence>
<dbReference type="GO" id="GO:0008270">
    <property type="term" value="F:zinc ion binding"/>
    <property type="evidence" value="ECO:0007669"/>
    <property type="project" value="UniProtKB-KW"/>
</dbReference>
<feature type="compositionally biased region" description="Basic residues" evidence="6">
    <location>
        <begin position="1"/>
        <end position="16"/>
    </location>
</feature>
<feature type="region of interest" description="Disordered" evidence="6">
    <location>
        <begin position="1"/>
        <end position="41"/>
    </location>
</feature>
<feature type="compositionally biased region" description="Polar residues" evidence="6">
    <location>
        <begin position="555"/>
        <end position="564"/>
    </location>
</feature>
<dbReference type="InterPro" id="IPR018200">
    <property type="entry name" value="USP_CS"/>
</dbReference>
<dbReference type="OrthoDB" id="2020758at2759"/>
<feature type="region of interest" description="Disordered" evidence="6">
    <location>
        <begin position="747"/>
        <end position="779"/>
    </location>
</feature>
<accession>A0A7I8L640</accession>
<feature type="region of interest" description="Disordered" evidence="6">
    <location>
        <begin position="634"/>
        <end position="671"/>
    </location>
</feature>
<evidence type="ECO:0000256" key="4">
    <source>
        <dbReference type="ARBA" id="ARBA00022833"/>
    </source>
</evidence>
<feature type="region of interest" description="Disordered" evidence="6">
    <location>
        <begin position="795"/>
        <end position="822"/>
    </location>
</feature>
<dbReference type="Pfam" id="PF02148">
    <property type="entry name" value="zf-UBP"/>
    <property type="match status" value="1"/>
</dbReference>
<evidence type="ECO:0000256" key="1">
    <source>
        <dbReference type="ARBA" id="ARBA00009085"/>
    </source>
</evidence>
<evidence type="ECO:0000256" key="3">
    <source>
        <dbReference type="ARBA" id="ARBA00022771"/>
    </source>
</evidence>
<keyword evidence="4" id="KW-0862">Zinc</keyword>
<dbReference type="Pfam" id="PF00443">
    <property type="entry name" value="UCH"/>
    <property type="match status" value="1"/>
</dbReference>
<reference evidence="9" key="1">
    <citation type="submission" date="2020-02" db="EMBL/GenBank/DDBJ databases">
        <authorList>
            <person name="Scholz U."/>
            <person name="Mascher M."/>
            <person name="Fiebig A."/>
        </authorList>
    </citation>
    <scope>NUCLEOTIDE SEQUENCE</scope>
</reference>
<comment type="similarity">
    <text evidence="1">Belongs to the peptidase C19 family.</text>
</comment>
<keyword evidence="10" id="KW-1185">Reference proteome</keyword>
<dbReference type="PANTHER" id="PTHR24006:SF781">
    <property type="entry name" value="LD34905P"/>
    <property type="match status" value="1"/>
</dbReference>
<proteinExistence type="inferred from homology"/>
<dbReference type="GO" id="GO:0004843">
    <property type="term" value="F:cysteine-type deubiquitinase activity"/>
    <property type="evidence" value="ECO:0007669"/>
    <property type="project" value="InterPro"/>
</dbReference>
<dbReference type="InterPro" id="IPR013087">
    <property type="entry name" value="Znf_C2H2_type"/>
</dbReference>
<dbReference type="Gene3D" id="3.30.40.10">
    <property type="entry name" value="Zinc/RING finger domain, C3HC4 (zinc finger)"/>
    <property type="match status" value="1"/>
</dbReference>
<dbReference type="InterPro" id="IPR001394">
    <property type="entry name" value="Peptidase_C19_UCH"/>
</dbReference>
<evidence type="ECO:0000256" key="2">
    <source>
        <dbReference type="ARBA" id="ARBA00022723"/>
    </source>
</evidence>
<feature type="region of interest" description="Disordered" evidence="6">
    <location>
        <begin position="550"/>
        <end position="580"/>
    </location>
</feature>
<dbReference type="InterPro" id="IPR001607">
    <property type="entry name" value="Znf_UBP"/>
</dbReference>
<dbReference type="AlphaFoldDB" id="A0A7I8L640"/>
<dbReference type="PROSITE" id="PS00028">
    <property type="entry name" value="ZINC_FINGER_C2H2_1"/>
    <property type="match status" value="1"/>
</dbReference>
<sequence length="942" mass="102680">MGKKAKAKGRSTRRANPRVPVISSRSTMAKQVDSVVEGEETGPCKHFKREDEAVKSNLLRIHSSSGADDKCEDCREEPGGKKVVRARGKNMERRRGASKSEVKAETGTVWVCLDCNHLGCGGGVAGESEPYGHARRHSKQDRHSVAVRLDNASIGWCFACNSSIPIEITPLQNGEPNRVADIDVVWFGKDVEKRRMENGGSSLPSERKGGYSVRGLTNLGNTCFFNSVTQNLLAMERLRSYFLNLDQDMGPLTMALKKLFVETSNGSDASHKSRITPNNLFGSVCSKAPQFKGYQQQDSHELLRYLLDGLCTEHSNARKSAAKSKSDETGSESEEDQAISGPSTTFVDAIFGGQLSSTVCCTVCGHSSVVFEPFLDLSLPIPVKKPPPRLAPVALPKRGNLSSREEPRGSGRRIREKKPAMGMPKLEMVESASSVSESSVPSCSVKPEPEQESRSEPGQVVAPDLWDDSLWTDYVEPVVESANSVSEFNVPLCSVKPEQTPESGPEQGQDIGPDLDSWWMDYIEPMEISDYLEPVSKTSFSSFVYGPQNEEEITDSGSKFQSDACSREPTGSLEFPPAQHPGVILLPYEPLGSTRESQDLANMGLGQTAAGGPNDGILSSEADFDGFGDLFNEQEESAPDAKEETSNCEDFGTSWLGGNSSESNHDEIDDSNAPVSVDRCLACFTTPELLSDEQAWGCENCSKIFQRQGKERRRGGSKGSGFGGRDSLGSVDNGVQGVADEYCGESEPAYSCSSCGSSPRRRIPQAGSSNEENYFSTGEAGSYDEDELVEGLSASSRLQGGDDGAEERTGNGGHTKIKRDATKRILIEKTPHVLTIHLKRFSQDARGRLSKLNGHVSFQETLDLRPYMNSRSRDVQGCSYRLVGVVEHEGSMRGGHYVAYVKGERAPEHGPAWFYASDGLVREVSLPEVLQSEAYILFYERL</sequence>
<keyword evidence="2" id="KW-0479">Metal-binding</keyword>
<dbReference type="GO" id="GO:0005634">
    <property type="term" value="C:nucleus"/>
    <property type="evidence" value="ECO:0007669"/>
    <property type="project" value="TreeGrafter"/>
</dbReference>
<dbReference type="PROSITE" id="PS00973">
    <property type="entry name" value="USP_2"/>
    <property type="match status" value="1"/>
</dbReference>
<feature type="region of interest" description="Disordered" evidence="6">
    <location>
        <begin position="709"/>
        <end position="733"/>
    </location>
</feature>
<evidence type="ECO:0000259" key="8">
    <source>
        <dbReference type="PROSITE" id="PS50271"/>
    </source>
</evidence>
<dbReference type="PANTHER" id="PTHR24006">
    <property type="entry name" value="UBIQUITIN CARBOXYL-TERMINAL HYDROLASE"/>
    <property type="match status" value="1"/>
</dbReference>
<feature type="compositionally biased region" description="Low complexity" evidence="6">
    <location>
        <begin position="429"/>
        <end position="446"/>
    </location>
</feature>
<dbReference type="PROSITE" id="PS50235">
    <property type="entry name" value="USP_3"/>
    <property type="match status" value="1"/>
</dbReference>
<evidence type="ECO:0000259" key="7">
    <source>
        <dbReference type="PROSITE" id="PS50235"/>
    </source>
</evidence>
<feature type="region of interest" description="Disordered" evidence="6">
    <location>
        <begin position="386"/>
        <end position="462"/>
    </location>
</feature>